<dbReference type="GO" id="GO:0009982">
    <property type="term" value="F:pseudouridine synthase activity"/>
    <property type="evidence" value="ECO:0007669"/>
    <property type="project" value="InterPro"/>
</dbReference>
<keyword evidence="6" id="KW-0413">Isomerase</keyword>
<evidence type="ECO:0000256" key="9">
    <source>
        <dbReference type="PIRSR" id="PIRSR641708-1"/>
    </source>
</evidence>
<evidence type="ECO:0000256" key="7">
    <source>
        <dbReference type="ARBA" id="ARBA00023242"/>
    </source>
</evidence>
<evidence type="ECO:0000259" key="11">
    <source>
        <dbReference type="Pfam" id="PF01416"/>
    </source>
</evidence>
<evidence type="ECO:0000313" key="12">
    <source>
        <dbReference type="EMBL" id="OMJ75529.1"/>
    </source>
</evidence>
<evidence type="ECO:0000256" key="8">
    <source>
        <dbReference type="ARBA" id="ARBA00036943"/>
    </source>
</evidence>
<dbReference type="AlphaFoldDB" id="A0A1R2BFL0"/>
<dbReference type="Gene3D" id="3.30.70.660">
    <property type="entry name" value="Pseudouridine synthase I, catalytic domain, C-terminal subdomain"/>
    <property type="match status" value="1"/>
</dbReference>
<dbReference type="Proteomes" id="UP000187209">
    <property type="component" value="Unassembled WGS sequence"/>
</dbReference>
<comment type="similarity">
    <text evidence="3">Belongs to the tRNA pseudouridine synthase TruA family.</text>
</comment>
<comment type="caution">
    <text evidence="12">The sequence shown here is derived from an EMBL/GenBank/DDBJ whole genome shotgun (WGS) entry which is preliminary data.</text>
</comment>
<dbReference type="InterPro" id="IPR041708">
    <property type="entry name" value="PUS1/PUS2-like"/>
</dbReference>
<evidence type="ECO:0000256" key="6">
    <source>
        <dbReference type="ARBA" id="ARBA00023235"/>
    </source>
</evidence>
<evidence type="ECO:0000256" key="10">
    <source>
        <dbReference type="PIRSR" id="PIRSR641708-2"/>
    </source>
</evidence>
<comment type="catalytic activity">
    <reaction evidence="1">
        <text>a uridine in mRNA = a pseudouridine in mRNA</text>
        <dbReference type="Rhea" id="RHEA:56644"/>
        <dbReference type="Rhea" id="RHEA-COMP:14658"/>
        <dbReference type="Rhea" id="RHEA-COMP:14659"/>
        <dbReference type="ChEBI" id="CHEBI:65314"/>
        <dbReference type="ChEBI" id="CHEBI:65315"/>
    </reaction>
</comment>
<protein>
    <recommendedName>
        <fullName evidence="11">Pseudouridine synthase I TruA alpha/beta domain-containing protein</fullName>
    </recommendedName>
</protein>
<evidence type="ECO:0000313" key="13">
    <source>
        <dbReference type="Proteomes" id="UP000187209"/>
    </source>
</evidence>
<dbReference type="InterPro" id="IPR001406">
    <property type="entry name" value="PsdUridine_synth_TruA"/>
</dbReference>
<dbReference type="InterPro" id="IPR020094">
    <property type="entry name" value="TruA/RsuA/RluB/E/F_N"/>
</dbReference>
<keyword evidence="13" id="KW-1185">Reference proteome</keyword>
<dbReference type="InterPro" id="IPR020095">
    <property type="entry name" value="PsdUridine_synth_TruA_C"/>
</dbReference>
<dbReference type="GO" id="GO:0005634">
    <property type="term" value="C:nucleus"/>
    <property type="evidence" value="ECO:0007669"/>
    <property type="project" value="UniProtKB-SubCell"/>
</dbReference>
<keyword evidence="5" id="KW-0819">tRNA processing</keyword>
<name>A0A1R2BFL0_9CILI</name>
<proteinExistence type="inferred from homology"/>
<evidence type="ECO:0000256" key="3">
    <source>
        <dbReference type="ARBA" id="ARBA00009375"/>
    </source>
</evidence>
<dbReference type="GO" id="GO:0031119">
    <property type="term" value="P:tRNA pseudouridine synthesis"/>
    <property type="evidence" value="ECO:0007669"/>
    <property type="project" value="InterPro"/>
</dbReference>
<comment type="subcellular location">
    <subcellularLocation>
        <location evidence="2">Nucleus</location>
    </subcellularLocation>
</comment>
<evidence type="ECO:0000256" key="5">
    <source>
        <dbReference type="ARBA" id="ARBA00022694"/>
    </source>
</evidence>
<dbReference type="PANTHER" id="PTHR11142">
    <property type="entry name" value="PSEUDOURIDYLATE SYNTHASE"/>
    <property type="match status" value="1"/>
</dbReference>
<dbReference type="SUPFAM" id="SSF55120">
    <property type="entry name" value="Pseudouridine synthase"/>
    <property type="match status" value="1"/>
</dbReference>
<comment type="catalytic activity">
    <reaction evidence="8">
        <text>a uridine in tRNA = a pseudouridine in tRNA</text>
        <dbReference type="Rhea" id="RHEA:54572"/>
        <dbReference type="Rhea" id="RHEA-COMP:13339"/>
        <dbReference type="Rhea" id="RHEA-COMP:13934"/>
        <dbReference type="ChEBI" id="CHEBI:65314"/>
        <dbReference type="ChEBI" id="CHEBI:65315"/>
    </reaction>
</comment>
<accession>A0A1R2BFL0</accession>
<dbReference type="InterPro" id="IPR020103">
    <property type="entry name" value="PsdUridine_synth_cat_dom_sf"/>
</dbReference>
<dbReference type="HAMAP" id="MF_00171">
    <property type="entry name" value="TruA"/>
    <property type="match status" value="1"/>
</dbReference>
<dbReference type="OrthoDB" id="10256309at2759"/>
<reference evidence="12 13" key="1">
    <citation type="submission" date="2016-11" db="EMBL/GenBank/DDBJ databases">
        <title>The macronuclear genome of Stentor coeruleus: a giant cell with tiny introns.</title>
        <authorList>
            <person name="Slabodnick M."/>
            <person name="Ruby J.G."/>
            <person name="Reiff S.B."/>
            <person name="Swart E.C."/>
            <person name="Gosai S."/>
            <person name="Prabakaran S."/>
            <person name="Witkowska E."/>
            <person name="Larue G.E."/>
            <person name="Fisher S."/>
            <person name="Freeman R.M."/>
            <person name="Gunawardena J."/>
            <person name="Chu W."/>
            <person name="Stover N.A."/>
            <person name="Gregory B.D."/>
            <person name="Nowacki M."/>
            <person name="Derisi J."/>
            <person name="Roy S.W."/>
            <person name="Marshall W.F."/>
            <person name="Sood P."/>
        </authorList>
    </citation>
    <scope>NUCLEOTIDE SEQUENCE [LARGE SCALE GENOMIC DNA]</scope>
    <source>
        <strain evidence="12">WM001</strain>
    </source>
</reference>
<keyword evidence="4" id="KW-0507">mRNA processing</keyword>
<dbReference type="InterPro" id="IPR020097">
    <property type="entry name" value="PsdUridine_synth_TruA_a/b_dom"/>
</dbReference>
<dbReference type="Pfam" id="PF01416">
    <property type="entry name" value="PseudoU_synth_1"/>
    <property type="match status" value="1"/>
</dbReference>
<dbReference type="PANTHER" id="PTHR11142:SF4">
    <property type="entry name" value="PSEUDOURIDYLATE SYNTHASE 1 HOMOLOG"/>
    <property type="match status" value="1"/>
</dbReference>
<dbReference type="NCBIfam" id="TIGR00071">
    <property type="entry name" value="hisT_truA"/>
    <property type="match status" value="1"/>
</dbReference>
<dbReference type="GO" id="GO:0003723">
    <property type="term" value="F:RNA binding"/>
    <property type="evidence" value="ECO:0007669"/>
    <property type="project" value="InterPro"/>
</dbReference>
<dbReference type="CDD" id="cd02568">
    <property type="entry name" value="PseudoU_synth_PUS1_PUS2"/>
    <property type="match status" value="1"/>
</dbReference>
<keyword evidence="7" id="KW-0539">Nucleus</keyword>
<dbReference type="Gene3D" id="3.30.70.580">
    <property type="entry name" value="Pseudouridine synthase I, catalytic domain, N-terminal subdomain"/>
    <property type="match status" value="1"/>
</dbReference>
<sequence>METISKKKTALLFAYNGAGFNGSQIQKEHEGVRTVEAELQNALFKSRCISSDNFGFLNKVGWTRASRTDKGVHALCAVAAMKMLWRINSCEEILDEINSNLPSDIRMISLKLATNAFNAKNLASFREYQYLFPLTPLRSIFSSQETIEKINIIAKKFYGTHSFHNYTRDILPGKPEAKRYVIKFELETNPVVYENSEYIKFIITGQSFLYHQIRKMIGMTVSVFAGKMQDCDVEKSFADDNFVVPLAPAEGLSLGRVHFTVYNKKQQHRPILITDEEEKKIDDFYKQSILPTIHLSRPVFQQWVDSELFPLGVIT</sequence>
<dbReference type="EMBL" id="MPUH01000685">
    <property type="protein sequence ID" value="OMJ75529.1"/>
    <property type="molecule type" value="Genomic_DNA"/>
</dbReference>
<dbReference type="FunFam" id="3.30.70.580:FF:000002">
    <property type="entry name" value="tRNA pseudouridine synthase"/>
    <property type="match status" value="1"/>
</dbReference>
<dbReference type="GO" id="GO:0006397">
    <property type="term" value="P:mRNA processing"/>
    <property type="evidence" value="ECO:0007669"/>
    <property type="project" value="UniProtKB-KW"/>
</dbReference>
<gene>
    <name evidence="12" type="ORF">SteCoe_25308</name>
</gene>
<feature type="active site" description="Nucleophile" evidence="9">
    <location>
        <position position="69"/>
    </location>
</feature>
<evidence type="ECO:0000256" key="4">
    <source>
        <dbReference type="ARBA" id="ARBA00022664"/>
    </source>
</evidence>
<evidence type="ECO:0000256" key="2">
    <source>
        <dbReference type="ARBA" id="ARBA00004123"/>
    </source>
</evidence>
<dbReference type="FunFam" id="3.30.70.660:FF:000002">
    <property type="entry name" value="tRNA pseudouridine synthase"/>
    <property type="match status" value="1"/>
</dbReference>
<feature type="domain" description="Pseudouridine synthase I TruA alpha/beta" evidence="11">
    <location>
        <begin position="153"/>
        <end position="259"/>
    </location>
</feature>
<dbReference type="GO" id="GO:1990481">
    <property type="term" value="P:mRNA pseudouridine synthesis"/>
    <property type="evidence" value="ECO:0007669"/>
    <property type="project" value="TreeGrafter"/>
</dbReference>
<evidence type="ECO:0000256" key="1">
    <source>
        <dbReference type="ARBA" id="ARBA00001166"/>
    </source>
</evidence>
<feature type="binding site" evidence="10">
    <location>
        <position position="128"/>
    </location>
    <ligand>
        <name>substrate</name>
    </ligand>
</feature>
<organism evidence="12 13">
    <name type="scientific">Stentor coeruleus</name>
    <dbReference type="NCBI Taxonomy" id="5963"/>
    <lineage>
        <taxon>Eukaryota</taxon>
        <taxon>Sar</taxon>
        <taxon>Alveolata</taxon>
        <taxon>Ciliophora</taxon>
        <taxon>Postciliodesmatophora</taxon>
        <taxon>Heterotrichea</taxon>
        <taxon>Heterotrichida</taxon>
        <taxon>Stentoridae</taxon>
        <taxon>Stentor</taxon>
    </lineage>
</organism>